<reference evidence="2" key="2">
    <citation type="submission" date="2015-04" db="UniProtKB">
        <authorList>
            <consortium name="EnsemblPlants"/>
        </authorList>
    </citation>
    <scope>IDENTIFICATION</scope>
</reference>
<feature type="region of interest" description="Disordered" evidence="1">
    <location>
        <begin position="21"/>
        <end position="84"/>
    </location>
</feature>
<sequence length="314" mass="34339">MAFLSLGPLIRRWLLEGGGGDGLARGRRQRRRREGALPSARSGGKGVSGSRLGYTWAARQPVTKKPKQAQAETIQGQQQLTGEEGNRTELAIGGFGHGGGGDQSRLVTGNLLMEVLGRQPCKREEPLGWEGVHESSAHHLFDTMPSPLEMFEEDILLVMNEEKVTQDEAVHLLQKELRDAQCRMDEKLDCLLEMFGLMGDKRSKEFVEFSTSTRELIPITEAVASPPYQESPSSAPTKCSTTCSDDGVTCLVASPSYIKEEEPILATALELGDRENKAHAHYIYNCDSTKVMLTKCSTVGLDVKGGIGQAEVMF</sequence>
<dbReference type="Proteomes" id="UP000026961">
    <property type="component" value="Chromosome 1"/>
</dbReference>
<evidence type="ECO:0000313" key="3">
    <source>
        <dbReference type="Proteomes" id="UP000026961"/>
    </source>
</evidence>
<name>A0A0D9YAU4_9ORYZ</name>
<reference evidence="2" key="3">
    <citation type="submission" date="2018-05" db="EMBL/GenBank/DDBJ databases">
        <title>OgluRS3 (Oryza glumaepatula Reference Sequence Version 3).</title>
        <authorList>
            <person name="Zhang J."/>
            <person name="Kudrna D."/>
            <person name="Lee S."/>
            <person name="Talag J."/>
            <person name="Welchert J."/>
            <person name="Wing R.A."/>
        </authorList>
    </citation>
    <scope>NUCLEOTIDE SEQUENCE [LARGE SCALE GENOMIC DNA]</scope>
</reference>
<accession>A0A0D9YAU4</accession>
<dbReference type="EnsemblPlants" id="OGLUM01G24030.1">
    <property type="protein sequence ID" value="OGLUM01G24030.1"/>
    <property type="gene ID" value="OGLUM01G24030"/>
</dbReference>
<proteinExistence type="predicted"/>
<keyword evidence="3" id="KW-1185">Reference proteome</keyword>
<evidence type="ECO:0000256" key="1">
    <source>
        <dbReference type="SAM" id="MobiDB-lite"/>
    </source>
</evidence>
<protein>
    <submittedName>
        <fullName evidence="2">Uncharacterized protein</fullName>
    </submittedName>
</protein>
<dbReference type="AlphaFoldDB" id="A0A0D9YAU4"/>
<feature type="compositionally biased region" description="Low complexity" evidence="1">
    <location>
        <begin position="68"/>
        <end position="79"/>
    </location>
</feature>
<dbReference type="HOGENOM" id="CLU_886755_0_0_1"/>
<organism evidence="2">
    <name type="scientific">Oryza glumipatula</name>
    <dbReference type="NCBI Taxonomy" id="40148"/>
    <lineage>
        <taxon>Eukaryota</taxon>
        <taxon>Viridiplantae</taxon>
        <taxon>Streptophyta</taxon>
        <taxon>Embryophyta</taxon>
        <taxon>Tracheophyta</taxon>
        <taxon>Spermatophyta</taxon>
        <taxon>Magnoliopsida</taxon>
        <taxon>Liliopsida</taxon>
        <taxon>Poales</taxon>
        <taxon>Poaceae</taxon>
        <taxon>BOP clade</taxon>
        <taxon>Oryzoideae</taxon>
        <taxon>Oryzeae</taxon>
        <taxon>Oryzinae</taxon>
        <taxon>Oryza</taxon>
    </lineage>
</organism>
<reference evidence="2" key="1">
    <citation type="submission" date="2013-08" db="EMBL/GenBank/DDBJ databases">
        <title>Oryza genome evolution.</title>
        <authorList>
            <person name="Wing R.A."/>
            <person name="Panaud O."/>
            <person name="Oliveira A.C."/>
        </authorList>
    </citation>
    <scope>NUCLEOTIDE SEQUENCE</scope>
</reference>
<evidence type="ECO:0000313" key="2">
    <source>
        <dbReference type="EnsemblPlants" id="OGLUM01G24030.1"/>
    </source>
</evidence>
<dbReference type="Gramene" id="OGLUM01G24030.1">
    <property type="protein sequence ID" value="OGLUM01G24030.1"/>
    <property type="gene ID" value="OGLUM01G24030"/>
</dbReference>